<feature type="compositionally biased region" description="Basic and acidic residues" evidence="1">
    <location>
        <begin position="25"/>
        <end position="38"/>
    </location>
</feature>
<sequence>MTSGTGVGRPRHSISRRRAGGAADPQEKQHQAPRRRAEIRFYYTA</sequence>
<evidence type="ECO:0000313" key="2">
    <source>
        <dbReference type="EMBL" id="MFB9075516.1"/>
    </source>
</evidence>
<accession>A0ABV5G9G6</accession>
<organism evidence="2 3">
    <name type="scientific">Citricoccus parietis</name>
    <dbReference type="NCBI Taxonomy" id="592307"/>
    <lineage>
        <taxon>Bacteria</taxon>
        <taxon>Bacillati</taxon>
        <taxon>Actinomycetota</taxon>
        <taxon>Actinomycetes</taxon>
        <taxon>Micrococcales</taxon>
        <taxon>Micrococcaceae</taxon>
        <taxon>Citricoccus</taxon>
    </lineage>
</organism>
<evidence type="ECO:0000256" key="1">
    <source>
        <dbReference type="SAM" id="MobiDB-lite"/>
    </source>
</evidence>
<keyword evidence="3" id="KW-1185">Reference proteome</keyword>
<gene>
    <name evidence="2" type="ORF">ACFFX0_31880</name>
</gene>
<proteinExistence type="predicted"/>
<name>A0ABV5G9G6_9MICC</name>
<comment type="caution">
    <text evidence="2">The sequence shown here is derived from an EMBL/GenBank/DDBJ whole genome shotgun (WGS) entry which is preliminary data.</text>
</comment>
<reference evidence="2 3" key="1">
    <citation type="submission" date="2024-09" db="EMBL/GenBank/DDBJ databases">
        <authorList>
            <person name="Sun Q."/>
            <person name="Mori K."/>
        </authorList>
    </citation>
    <scope>NUCLEOTIDE SEQUENCE [LARGE SCALE GENOMIC DNA]</scope>
    <source>
        <strain evidence="2 3">CCM 7609</strain>
    </source>
</reference>
<dbReference type="Proteomes" id="UP001589575">
    <property type="component" value="Unassembled WGS sequence"/>
</dbReference>
<feature type="compositionally biased region" description="Basic residues" evidence="1">
    <location>
        <begin position="9"/>
        <end position="19"/>
    </location>
</feature>
<evidence type="ECO:0000313" key="3">
    <source>
        <dbReference type="Proteomes" id="UP001589575"/>
    </source>
</evidence>
<protein>
    <submittedName>
        <fullName evidence="2">Uncharacterized protein</fullName>
    </submittedName>
</protein>
<dbReference type="EMBL" id="JBHMFI010000023">
    <property type="protein sequence ID" value="MFB9075516.1"/>
    <property type="molecule type" value="Genomic_DNA"/>
</dbReference>
<feature type="region of interest" description="Disordered" evidence="1">
    <location>
        <begin position="1"/>
        <end position="38"/>
    </location>
</feature>